<accession>A0A2Z7A7W4</accession>
<dbReference type="EMBL" id="KV018102">
    <property type="protein sequence ID" value="KZV17687.1"/>
    <property type="molecule type" value="Genomic_DNA"/>
</dbReference>
<protein>
    <submittedName>
        <fullName evidence="1">Uncharacterized protein</fullName>
    </submittedName>
</protein>
<organism evidence="1 2">
    <name type="scientific">Dorcoceras hygrometricum</name>
    <dbReference type="NCBI Taxonomy" id="472368"/>
    <lineage>
        <taxon>Eukaryota</taxon>
        <taxon>Viridiplantae</taxon>
        <taxon>Streptophyta</taxon>
        <taxon>Embryophyta</taxon>
        <taxon>Tracheophyta</taxon>
        <taxon>Spermatophyta</taxon>
        <taxon>Magnoliopsida</taxon>
        <taxon>eudicotyledons</taxon>
        <taxon>Gunneridae</taxon>
        <taxon>Pentapetalae</taxon>
        <taxon>asterids</taxon>
        <taxon>lamiids</taxon>
        <taxon>Lamiales</taxon>
        <taxon>Gesneriaceae</taxon>
        <taxon>Didymocarpoideae</taxon>
        <taxon>Trichosporeae</taxon>
        <taxon>Loxocarpinae</taxon>
        <taxon>Dorcoceras</taxon>
    </lineage>
</organism>
<name>A0A2Z7A7W4_9LAMI</name>
<reference evidence="1 2" key="1">
    <citation type="journal article" date="2015" name="Proc. Natl. Acad. Sci. U.S.A.">
        <title>The resurrection genome of Boea hygrometrica: A blueprint for survival of dehydration.</title>
        <authorList>
            <person name="Xiao L."/>
            <person name="Yang G."/>
            <person name="Zhang L."/>
            <person name="Yang X."/>
            <person name="Zhao S."/>
            <person name="Ji Z."/>
            <person name="Zhou Q."/>
            <person name="Hu M."/>
            <person name="Wang Y."/>
            <person name="Chen M."/>
            <person name="Xu Y."/>
            <person name="Jin H."/>
            <person name="Xiao X."/>
            <person name="Hu G."/>
            <person name="Bao F."/>
            <person name="Hu Y."/>
            <person name="Wan P."/>
            <person name="Li L."/>
            <person name="Deng X."/>
            <person name="Kuang T."/>
            <person name="Xiang C."/>
            <person name="Zhu J.K."/>
            <person name="Oliver M.J."/>
            <person name="He Y."/>
        </authorList>
    </citation>
    <scope>NUCLEOTIDE SEQUENCE [LARGE SCALE GENOMIC DNA]</scope>
    <source>
        <strain evidence="2">cv. XS01</strain>
    </source>
</reference>
<evidence type="ECO:0000313" key="1">
    <source>
        <dbReference type="EMBL" id="KZV17687.1"/>
    </source>
</evidence>
<keyword evidence="2" id="KW-1185">Reference proteome</keyword>
<evidence type="ECO:0000313" key="2">
    <source>
        <dbReference type="Proteomes" id="UP000250235"/>
    </source>
</evidence>
<dbReference type="Proteomes" id="UP000250235">
    <property type="component" value="Unassembled WGS sequence"/>
</dbReference>
<proteinExistence type="predicted"/>
<gene>
    <name evidence="1" type="ORF">F511_20636</name>
</gene>
<dbReference type="AlphaFoldDB" id="A0A2Z7A7W4"/>
<sequence length="198" mass="22953">MIEEQAQEHITIEDLPPVVHLVEEAEAVVLKRKRLENRCNMLQRQGKKALSHPVQQSQVFPFILPIQLVIMRNVRFLVLSVYNLYSTQSKELIQKKNKILPKLVDSPSTFQVPRQILMLYLNLSELFYKKMDEVVTSVNTSQTALETNLVRQFTESQQHFASQMALVKLQLAELVNHLKEISDTKKGEGESSKKRWLL</sequence>
<dbReference type="OrthoDB" id="342281at2759"/>